<proteinExistence type="predicted"/>
<keyword evidence="2" id="KW-1185">Reference proteome</keyword>
<sequence length="59" mass="6345">MNGFNSSIGEKSGSRPESMGIFNEMEMTGVKPGCLWVAWVSESISCRLCVTEGTLAAEE</sequence>
<gene>
    <name evidence="1" type="ORF">X777_12997</name>
</gene>
<protein>
    <submittedName>
        <fullName evidence="1">Uncharacterized protein</fullName>
    </submittedName>
</protein>
<reference evidence="1 2" key="1">
    <citation type="journal article" date="2014" name="Curr. Biol.">
        <title>The genome of the clonal raider ant Cerapachys biroi.</title>
        <authorList>
            <person name="Oxley P.R."/>
            <person name="Ji L."/>
            <person name="Fetter-Pruneda I."/>
            <person name="McKenzie S.K."/>
            <person name="Li C."/>
            <person name="Hu H."/>
            <person name="Zhang G."/>
            <person name="Kronauer D.J."/>
        </authorList>
    </citation>
    <scope>NUCLEOTIDE SEQUENCE [LARGE SCALE GENOMIC DNA]</scope>
</reference>
<dbReference type="Proteomes" id="UP000053097">
    <property type="component" value="Unassembled WGS sequence"/>
</dbReference>
<name>A0A026VXK4_OOCBI</name>
<accession>A0A026VXK4</accession>
<dbReference type="AlphaFoldDB" id="A0A026VXK4"/>
<evidence type="ECO:0000313" key="2">
    <source>
        <dbReference type="Proteomes" id="UP000053097"/>
    </source>
</evidence>
<evidence type="ECO:0000313" key="1">
    <source>
        <dbReference type="EMBL" id="EZA48502.1"/>
    </source>
</evidence>
<organism evidence="1 2">
    <name type="scientific">Ooceraea biroi</name>
    <name type="common">Clonal raider ant</name>
    <name type="synonym">Cerapachys biroi</name>
    <dbReference type="NCBI Taxonomy" id="2015173"/>
    <lineage>
        <taxon>Eukaryota</taxon>
        <taxon>Metazoa</taxon>
        <taxon>Ecdysozoa</taxon>
        <taxon>Arthropoda</taxon>
        <taxon>Hexapoda</taxon>
        <taxon>Insecta</taxon>
        <taxon>Pterygota</taxon>
        <taxon>Neoptera</taxon>
        <taxon>Endopterygota</taxon>
        <taxon>Hymenoptera</taxon>
        <taxon>Apocrita</taxon>
        <taxon>Aculeata</taxon>
        <taxon>Formicoidea</taxon>
        <taxon>Formicidae</taxon>
        <taxon>Dorylinae</taxon>
        <taxon>Ooceraea</taxon>
    </lineage>
</organism>
<dbReference type="EMBL" id="KK107609">
    <property type="protein sequence ID" value="EZA48502.1"/>
    <property type="molecule type" value="Genomic_DNA"/>
</dbReference>